<evidence type="ECO:0000256" key="2">
    <source>
        <dbReference type="SAM" id="MobiDB-lite"/>
    </source>
</evidence>
<dbReference type="GO" id="GO:0031204">
    <property type="term" value="P:post-translational protein targeting to membrane, translocation"/>
    <property type="evidence" value="ECO:0007669"/>
    <property type="project" value="InterPro"/>
</dbReference>
<dbReference type="STRING" id="40998.A0A2P8AJY9"/>
<keyword evidence="1" id="KW-0175">Coiled coil</keyword>
<comment type="caution">
    <text evidence="4">The sequence shown here is derived from an EMBL/GenBank/DDBJ whole genome shotgun (WGS) entry which is preliminary data.</text>
</comment>
<evidence type="ECO:0000313" key="5">
    <source>
        <dbReference type="Proteomes" id="UP000243723"/>
    </source>
</evidence>
<feature type="transmembrane region" description="Helical" evidence="3">
    <location>
        <begin position="6"/>
        <end position="28"/>
    </location>
</feature>
<dbReference type="InterPro" id="IPR018624">
    <property type="entry name" value="Sec66"/>
</dbReference>
<evidence type="ECO:0000256" key="1">
    <source>
        <dbReference type="SAM" id="Coils"/>
    </source>
</evidence>
<dbReference type="EMBL" id="NHZQ01000003">
    <property type="protein sequence ID" value="PSK60786.1"/>
    <property type="molecule type" value="Genomic_DNA"/>
</dbReference>
<evidence type="ECO:0000313" key="4">
    <source>
        <dbReference type="EMBL" id="PSK60786.1"/>
    </source>
</evidence>
<gene>
    <name evidence="4" type="ORF">B9Z65_936</name>
</gene>
<name>A0A2P8AJY9_9PEZI</name>
<dbReference type="PANTHER" id="PTHR28229:SF1">
    <property type="entry name" value="TRANSLOCATION PROTEIN SEC66"/>
    <property type="match status" value="1"/>
</dbReference>
<reference evidence="4 5" key="1">
    <citation type="submission" date="2017-05" db="EMBL/GenBank/DDBJ databases">
        <title>Draft genome sequence of Elsinoe australis.</title>
        <authorList>
            <person name="Cheng Q."/>
        </authorList>
    </citation>
    <scope>NUCLEOTIDE SEQUENCE [LARGE SCALE GENOMIC DNA]</scope>
    <source>
        <strain evidence="4 5">NL1</strain>
    </source>
</reference>
<dbReference type="Proteomes" id="UP000243723">
    <property type="component" value="Unassembled WGS sequence"/>
</dbReference>
<keyword evidence="3" id="KW-0812">Transmembrane</keyword>
<keyword evidence="3" id="KW-0472">Membrane</keyword>
<keyword evidence="3" id="KW-1133">Transmembrane helix</keyword>
<feature type="coiled-coil region" evidence="1">
    <location>
        <begin position="153"/>
        <end position="180"/>
    </location>
</feature>
<dbReference type="GO" id="GO:0031207">
    <property type="term" value="C:Sec62/Sec63 complex"/>
    <property type="evidence" value="ECO:0007669"/>
    <property type="project" value="InterPro"/>
</dbReference>
<evidence type="ECO:0000256" key="3">
    <source>
        <dbReference type="SAM" id="Phobius"/>
    </source>
</evidence>
<organism evidence="4 5">
    <name type="scientific">Elsinoe australis</name>
    <dbReference type="NCBI Taxonomy" id="40998"/>
    <lineage>
        <taxon>Eukaryota</taxon>
        <taxon>Fungi</taxon>
        <taxon>Dikarya</taxon>
        <taxon>Ascomycota</taxon>
        <taxon>Pezizomycotina</taxon>
        <taxon>Dothideomycetes</taxon>
        <taxon>Dothideomycetidae</taxon>
        <taxon>Myriangiales</taxon>
        <taxon>Elsinoaceae</taxon>
        <taxon>Elsinoe</taxon>
    </lineage>
</organism>
<dbReference type="AlphaFoldDB" id="A0A2P8AJY9"/>
<feature type="region of interest" description="Disordered" evidence="2">
    <location>
        <begin position="193"/>
        <end position="244"/>
    </location>
</feature>
<feature type="compositionally biased region" description="Gly residues" evidence="2">
    <location>
        <begin position="225"/>
        <end position="236"/>
    </location>
</feature>
<accession>A0A2P8AJY9</accession>
<proteinExistence type="predicted"/>
<sequence>MVDWVGLLIPIAYLTVLLGSLGTFSYLYRKRKAQKAASLEPWFPSHLQRNIYLSLLHIDPSDASTGSEKTLSKVPESIIKAALMRRAVEDIHRIIQVRNAKPALQTLLQRGSVGEELWQRFLRAEQEIEEEVKDVVNEANALAPNWGQVIFQSANEIANNQLAKARMEELQAKVDEEREWWEARKKGIQEGFMKELDEEKASVPAPKSGVKNNSDDDAVLVEAGGPAGSQGSGGSVKGKKKNKN</sequence>
<protein>
    <submittedName>
        <fullName evidence="4">Translocation protein sec66</fullName>
    </submittedName>
</protein>
<keyword evidence="5" id="KW-1185">Reference proteome</keyword>
<dbReference type="OrthoDB" id="73168at2759"/>
<dbReference type="PANTHER" id="PTHR28229">
    <property type="entry name" value="TRANSLOCATION PROTEIN SEC66"/>
    <property type="match status" value="1"/>
</dbReference>
<dbReference type="Pfam" id="PF09802">
    <property type="entry name" value="Sec66"/>
    <property type="match status" value="1"/>
</dbReference>